<sequence length="123" mass="14637">MEKIINGYKSNISELNELYEKRNSNLRFDTVYVYDNSKENPIFVLEGEELYRTSFNTEIIKKDNGTIDFNSLEAKDVLIICYDMKSQTRQMPAKINVMNVYYLGVKTTKDLSKYKPFWYDNKR</sequence>
<keyword evidence="2" id="KW-1185">Reference proteome</keyword>
<protein>
    <submittedName>
        <fullName evidence="1">Uncharacterized protein</fullName>
    </submittedName>
</protein>
<evidence type="ECO:0000313" key="2">
    <source>
        <dbReference type="Proteomes" id="UP000266506"/>
    </source>
</evidence>
<reference evidence="1 2" key="1">
    <citation type="submission" date="2018-08" db="EMBL/GenBank/DDBJ databases">
        <title>Genomic Encyclopedia of Archaeal and Bacterial Type Strains, Phase II (KMG-II): from individual species to whole genera.</title>
        <authorList>
            <person name="Goeker M."/>
        </authorList>
    </citation>
    <scope>NUCLEOTIDE SEQUENCE [LARGE SCALE GENOMIC DNA]</scope>
    <source>
        <strain evidence="1 2">ATCC 27112</strain>
    </source>
</reference>
<dbReference type="AlphaFoldDB" id="A0A397S058"/>
<name>A0A397S058_9MOLU</name>
<dbReference type="InParanoid" id="A0A397S058"/>
<dbReference type="RefSeq" id="WP_119015664.1">
    <property type="nucleotide sequence ID" value="NZ_QXEV01000003.1"/>
</dbReference>
<dbReference type="EMBL" id="QXEV01000003">
    <property type="protein sequence ID" value="RIA78186.1"/>
    <property type="molecule type" value="Genomic_DNA"/>
</dbReference>
<proteinExistence type="predicted"/>
<comment type="caution">
    <text evidence="1">The sequence shown here is derived from an EMBL/GenBank/DDBJ whole genome shotgun (WGS) entry which is preliminary data.</text>
</comment>
<accession>A0A397S058</accession>
<gene>
    <name evidence="1" type="ORF">EI71_00498</name>
</gene>
<dbReference type="Proteomes" id="UP000266506">
    <property type="component" value="Unassembled WGS sequence"/>
</dbReference>
<organism evidence="1 2">
    <name type="scientific">Anaeroplasma bactoclasticum</name>
    <dbReference type="NCBI Taxonomy" id="2088"/>
    <lineage>
        <taxon>Bacteria</taxon>
        <taxon>Bacillati</taxon>
        <taxon>Mycoplasmatota</taxon>
        <taxon>Mollicutes</taxon>
        <taxon>Anaeroplasmatales</taxon>
        <taxon>Anaeroplasmataceae</taxon>
        <taxon>Anaeroplasma</taxon>
    </lineage>
</organism>
<evidence type="ECO:0000313" key="1">
    <source>
        <dbReference type="EMBL" id="RIA78186.1"/>
    </source>
</evidence>